<dbReference type="InterPro" id="IPR036249">
    <property type="entry name" value="Thioredoxin-like_sf"/>
</dbReference>
<evidence type="ECO:0000256" key="6">
    <source>
        <dbReference type="PROSITE-ProRule" id="PRU01282"/>
    </source>
</evidence>
<evidence type="ECO:0000256" key="4">
    <source>
        <dbReference type="ARBA" id="ARBA00038969"/>
    </source>
</evidence>
<evidence type="ECO:0000313" key="8">
    <source>
        <dbReference type="EMBL" id="PAT39980.1"/>
    </source>
</evidence>
<dbReference type="NCBIfam" id="TIGR00014">
    <property type="entry name" value="arsC"/>
    <property type="match status" value="1"/>
</dbReference>
<dbReference type="InterPro" id="IPR006659">
    <property type="entry name" value="Arsenate_reductase"/>
</dbReference>
<dbReference type="RefSeq" id="WP_095552928.1">
    <property type="nucleotide sequence ID" value="NZ_NSJE01000039.1"/>
</dbReference>
<comment type="caution">
    <text evidence="8">The sequence shown here is derived from an EMBL/GenBank/DDBJ whole genome shotgun (WGS) entry which is preliminary data.</text>
</comment>
<dbReference type="EC" id="1.20.4.1" evidence="4 7"/>
<dbReference type="PANTHER" id="PTHR30041">
    <property type="entry name" value="ARSENATE REDUCTASE"/>
    <property type="match status" value="1"/>
</dbReference>
<dbReference type="Pfam" id="PF03960">
    <property type="entry name" value="ArsC"/>
    <property type="match status" value="1"/>
</dbReference>
<keyword evidence="2" id="KW-0059">Arsenical resistance</keyword>
<dbReference type="Proteomes" id="UP000218439">
    <property type="component" value="Unassembled WGS sequence"/>
</dbReference>
<evidence type="ECO:0000313" key="9">
    <source>
        <dbReference type="Proteomes" id="UP000218439"/>
    </source>
</evidence>
<gene>
    <name evidence="8" type="primary">arsC</name>
    <name evidence="8" type="ORF">CK621_14325</name>
</gene>
<comment type="similarity">
    <text evidence="1 6 7">Belongs to the ArsC family.</text>
</comment>
<dbReference type="EMBL" id="NSJE01000039">
    <property type="protein sequence ID" value="PAT39980.1"/>
    <property type="molecule type" value="Genomic_DNA"/>
</dbReference>
<accession>A0A2A2AN17</accession>
<evidence type="ECO:0000256" key="2">
    <source>
        <dbReference type="ARBA" id="ARBA00022849"/>
    </source>
</evidence>
<dbReference type="PANTHER" id="PTHR30041:SF5">
    <property type="entry name" value="ARSENATE REDUCTASE-RELATED"/>
    <property type="match status" value="1"/>
</dbReference>
<dbReference type="SUPFAM" id="SSF52833">
    <property type="entry name" value="Thioredoxin-like"/>
    <property type="match status" value="1"/>
</dbReference>
<protein>
    <recommendedName>
        <fullName evidence="5 7">Arsenate reductase</fullName>
        <ecNumber evidence="4 7">1.20.4.1</ecNumber>
    </recommendedName>
</protein>
<name>A0A2A2AN17_9BURK</name>
<proteinExistence type="inferred from homology"/>
<dbReference type="CDD" id="cd03034">
    <property type="entry name" value="ArsC_ArsC"/>
    <property type="match status" value="1"/>
</dbReference>
<evidence type="ECO:0000256" key="1">
    <source>
        <dbReference type="ARBA" id="ARBA00007198"/>
    </source>
</evidence>
<dbReference type="Gene3D" id="3.40.30.10">
    <property type="entry name" value="Glutaredoxin"/>
    <property type="match status" value="1"/>
</dbReference>
<evidence type="ECO:0000256" key="3">
    <source>
        <dbReference type="ARBA" id="ARBA00023002"/>
    </source>
</evidence>
<dbReference type="GO" id="GO:0046685">
    <property type="term" value="P:response to arsenic-containing substance"/>
    <property type="evidence" value="ECO:0007669"/>
    <property type="project" value="UniProtKB-KW"/>
</dbReference>
<reference evidence="8 9" key="1">
    <citation type="submission" date="2017-08" db="EMBL/GenBank/DDBJ databases">
        <title>WGS of Clinical strains of the CDC Group NO-1 linked to zoonotic infections in humans.</title>
        <authorList>
            <person name="Bernier A.-M."/>
            <person name="Bernard K."/>
        </authorList>
    </citation>
    <scope>NUCLEOTIDE SEQUENCE [LARGE SCALE GENOMIC DNA]</scope>
    <source>
        <strain evidence="8 9">NML120219</strain>
    </source>
</reference>
<comment type="catalytic activity">
    <reaction evidence="7">
        <text>[glutaredoxin]-dithiol + arsenate + glutathione + H(+) = glutathionyl-S-S-[glutaredoxin] + arsenite + H2O</text>
        <dbReference type="Rhea" id="RHEA:22016"/>
        <dbReference type="Rhea" id="RHEA-COMP:10729"/>
        <dbReference type="Rhea" id="RHEA-COMP:17668"/>
        <dbReference type="ChEBI" id="CHEBI:15377"/>
        <dbReference type="ChEBI" id="CHEBI:15378"/>
        <dbReference type="ChEBI" id="CHEBI:29242"/>
        <dbReference type="ChEBI" id="CHEBI:29950"/>
        <dbReference type="ChEBI" id="CHEBI:48597"/>
        <dbReference type="ChEBI" id="CHEBI:57925"/>
        <dbReference type="ChEBI" id="CHEBI:146199"/>
        <dbReference type="EC" id="1.20.4.1"/>
    </reaction>
</comment>
<keyword evidence="3 7" id="KW-0560">Oxidoreductase</keyword>
<dbReference type="AlphaFoldDB" id="A0A2A2AN17"/>
<dbReference type="GO" id="GO:0008794">
    <property type="term" value="F:arsenate reductase (glutaredoxin) activity"/>
    <property type="evidence" value="ECO:0007669"/>
    <property type="project" value="UniProtKB-UniRule"/>
</dbReference>
<dbReference type="InterPro" id="IPR006660">
    <property type="entry name" value="Arsenate_reductase-like"/>
</dbReference>
<evidence type="ECO:0000256" key="5">
    <source>
        <dbReference type="ARBA" id="ARBA00039879"/>
    </source>
</evidence>
<dbReference type="PROSITE" id="PS51353">
    <property type="entry name" value="ARSC"/>
    <property type="match status" value="1"/>
</dbReference>
<organism evidence="8 9">
    <name type="scientific">Vandammella animalimorsus</name>
    <dbReference type="NCBI Taxonomy" id="2029117"/>
    <lineage>
        <taxon>Bacteria</taxon>
        <taxon>Pseudomonadati</taxon>
        <taxon>Pseudomonadota</taxon>
        <taxon>Betaproteobacteria</taxon>
        <taxon>Burkholderiales</taxon>
        <taxon>Comamonadaceae</taxon>
        <taxon>Vandammella</taxon>
    </lineage>
</organism>
<sequence length="128" mass="13637">MTTPTPNASAAASAAAAATIYHNSRCSTSRKALELLQAHGLQPQVVEYLKTPLTRQQLAQLIAASGLTVREAVRTKEPLYEELQLAQADDAALLDAMAAHPVLLNRPFVVTAKGARLARPVDALLDIL</sequence>
<evidence type="ECO:0000256" key="7">
    <source>
        <dbReference type="RuleBase" id="RU362029"/>
    </source>
</evidence>